<dbReference type="GO" id="GO:0016787">
    <property type="term" value="F:hydrolase activity"/>
    <property type="evidence" value="ECO:0007669"/>
    <property type="project" value="UniProtKB-KW"/>
</dbReference>
<keyword evidence="2" id="KW-0378">Hydrolase</keyword>
<comment type="caution">
    <text evidence="2">The sequence shown here is derived from an EMBL/GenBank/DDBJ whole genome shotgun (WGS) entry which is preliminary data.</text>
</comment>
<accession>A0A494Z9S5</accession>
<dbReference type="Gene3D" id="3.60.15.10">
    <property type="entry name" value="Ribonuclease Z/Hydroxyacylglutathione hydrolase-like"/>
    <property type="match status" value="1"/>
</dbReference>
<dbReference type="AlphaFoldDB" id="A0A494Z9S5"/>
<dbReference type="InterPro" id="IPR050855">
    <property type="entry name" value="NDM-1-like"/>
</dbReference>
<name>A0A494Z9S5_9BACL</name>
<protein>
    <submittedName>
        <fullName evidence="2">MBL fold metallo-hydrolase</fullName>
    </submittedName>
</protein>
<sequence length="234" mass="25539">MKVTKIGNVYQLTLWPKIFPVNCYIVEEEKELTLIDTGMPASFKGIVKAITEIGKPLTNIVLTHAHGDHVGTLDKLKQIYKDAVVSISDRDSRLLRGDTTLNEEEPQFPIKGGIPKGIQTNPDRLLNEGDTIGSLKVVETPGHTPGSISLFDTKSGAIIVGDAFQTRGKLAVCGQLVKSFPFPAFATWNKEISIQSAKKIFQLEPTLLAVGHGEMIKNPIEAIKKALLVAEKNL</sequence>
<dbReference type="EMBL" id="RBZN01000004">
    <property type="protein sequence ID" value="RKQ19360.1"/>
    <property type="molecule type" value="Genomic_DNA"/>
</dbReference>
<dbReference type="Pfam" id="PF00753">
    <property type="entry name" value="Lactamase_B"/>
    <property type="match status" value="1"/>
</dbReference>
<dbReference type="OrthoDB" id="9802248at2"/>
<dbReference type="Proteomes" id="UP000272238">
    <property type="component" value="Unassembled WGS sequence"/>
</dbReference>
<evidence type="ECO:0000313" key="3">
    <source>
        <dbReference type="Proteomes" id="UP000272238"/>
    </source>
</evidence>
<proteinExistence type="predicted"/>
<organism evidence="2 3">
    <name type="scientific">Ureibacillus endophyticus</name>
    <dbReference type="NCBI Taxonomy" id="1978490"/>
    <lineage>
        <taxon>Bacteria</taxon>
        <taxon>Bacillati</taxon>
        <taxon>Bacillota</taxon>
        <taxon>Bacilli</taxon>
        <taxon>Bacillales</taxon>
        <taxon>Caryophanaceae</taxon>
        <taxon>Ureibacillus</taxon>
    </lineage>
</organism>
<dbReference type="SUPFAM" id="SSF56281">
    <property type="entry name" value="Metallo-hydrolase/oxidoreductase"/>
    <property type="match status" value="1"/>
</dbReference>
<feature type="domain" description="Metallo-beta-lactamase" evidence="1">
    <location>
        <begin position="20"/>
        <end position="212"/>
    </location>
</feature>
<dbReference type="PANTHER" id="PTHR42951:SF9">
    <property type="entry name" value="METAL-DEPENDENT HYDROLASE"/>
    <property type="match status" value="1"/>
</dbReference>
<dbReference type="CDD" id="cd07721">
    <property type="entry name" value="yflN-like_MBL-fold"/>
    <property type="match status" value="1"/>
</dbReference>
<dbReference type="InterPro" id="IPR036866">
    <property type="entry name" value="RibonucZ/Hydroxyglut_hydro"/>
</dbReference>
<gene>
    <name evidence="2" type="ORF">D8M03_03100</name>
</gene>
<evidence type="ECO:0000259" key="1">
    <source>
        <dbReference type="SMART" id="SM00849"/>
    </source>
</evidence>
<dbReference type="InterPro" id="IPR001279">
    <property type="entry name" value="Metallo-B-lactamas"/>
</dbReference>
<evidence type="ECO:0000313" key="2">
    <source>
        <dbReference type="EMBL" id="RKQ19360.1"/>
    </source>
</evidence>
<reference evidence="2 3" key="1">
    <citation type="journal article" date="2016" name="Antonie Van Leeuwenhoek">
        <title>Lysinibacillus endophyticus sp. nov., an indole-3-acetic acid producing endophytic bacterium isolated from corn root (Zea mays cv. Xinken-5).</title>
        <authorList>
            <person name="Yu J."/>
            <person name="Guan X."/>
            <person name="Liu C."/>
            <person name="Xiang W."/>
            <person name="Yu Z."/>
            <person name="Liu X."/>
            <person name="Wang G."/>
        </authorList>
    </citation>
    <scope>NUCLEOTIDE SEQUENCE [LARGE SCALE GENOMIC DNA]</scope>
    <source>
        <strain evidence="2 3">DSM 100506</strain>
    </source>
</reference>
<dbReference type="RefSeq" id="WP_121213209.1">
    <property type="nucleotide sequence ID" value="NZ_RBZN01000004.1"/>
</dbReference>
<dbReference type="PANTHER" id="PTHR42951">
    <property type="entry name" value="METALLO-BETA-LACTAMASE DOMAIN-CONTAINING"/>
    <property type="match status" value="1"/>
</dbReference>
<dbReference type="SMART" id="SM00849">
    <property type="entry name" value="Lactamase_B"/>
    <property type="match status" value="1"/>
</dbReference>
<keyword evidence="3" id="KW-1185">Reference proteome</keyword>